<dbReference type="AlphaFoldDB" id="A0A835XNZ3"/>
<evidence type="ECO:0000256" key="5">
    <source>
        <dbReference type="ARBA" id="ARBA00022884"/>
    </source>
</evidence>
<keyword evidence="7" id="KW-0687">Ribonucleoprotein</keyword>
<feature type="domain" description="SRP9" evidence="10">
    <location>
        <begin position="4"/>
        <end position="64"/>
    </location>
</feature>
<name>A0A835XNZ3_9CHLO</name>
<proteinExistence type="inferred from homology"/>
<dbReference type="Gene3D" id="3.30.720.10">
    <property type="entry name" value="Signal recognition particle alu RNA binding heterodimer, srp9/1"/>
    <property type="match status" value="1"/>
</dbReference>
<dbReference type="EMBL" id="JAEHOE010000151">
    <property type="protein sequence ID" value="KAG2484400.1"/>
    <property type="molecule type" value="Genomic_DNA"/>
</dbReference>
<keyword evidence="5" id="KW-0694">RNA-binding</keyword>
<protein>
    <recommendedName>
        <fullName evidence="3">Signal recognition particle 9 kDa protein</fullName>
    </recommendedName>
</protein>
<evidence type="ECO:0000256" key="3">
    <source>
        <dbReference type="ARBA" id="ARBA00020414"/>
    </source>
</evidence>
<gene>
    <name evidence="11" type="ORF">HYH03_016814</name>
</gene>
<evidence type="ECO:0000256" key="6">
    <source>
        <dbReference type="ARBA" id="ARBA00023135"/>
    </source>
</evidence>
<organism evidence="11 12">
    <name type="scientific">Edaphochlamys debaryana</name>
    <dbReference type="NCBI Taxonomy" id="47281"/>
    <lineage>
        <taxon>Eukaryota</taxon>
        <taxon>Viridiplantae</taxon>
        <taxon>Chlorophyta</taxon>
        <taxon>core chlorophytes</taxon>
        <taxon>Chlorophyceae</taxon>
        <taxon>CS clade</taxon>
        <taxon>Chlamydomonadales</taxon>
        <taxon>Chlamydomonadales incertae sedis</taxon>
        <taxon>Edaphochlamys</taxon>
    </lineage>
</organism>
<evidence type="ECO:0000256" key="9">
    <source>
        <dbReference type="SAM" id="MobiDB-lite"/>
    </source>
</evidence>
<keyword evidence="6" id="KW-0733">Signal recognition particle</keyword>
<comment type="subcellular location">
    <subcellularLocation>
        <location evidence="1">Cytoplasm</location>
    </subcellularLocation>
</comment>
<dbReference type="GO" id="GO:0006614">
    <property type="term" value="P:SRP-dependent cotranslational protein targeting to membrane"/>
    <property type="evidence" value="ECO:0007669"/>
    <property type="project" value="InterPro"/>
</dbReference>
<evidence type="ECO:0000256" key="4">
    <source>
        <dbReference type="ARBA" id="ARBA00022490"/>
    </source>
</evidence>
<evidence type="ECO:0000256" key="7">
    <source>
        <dbReference type="ARBA" id="ARBA00023274"/>
    </source>
</evidence>
<sequence>MYVEDFEAFYEQAVELYKARPIETRYTIKFRHKEGKVVLKVTDDRTCLKYKTDQQVDLRKIERITSIFFPLMACGDLPPEGAEAGQAGQQQAAAPARGAAQAPGSAKKPRRRG</sequence>
<dbReference type="Pfam" id="PF05486">
    <property type="entry name" value="SRP9-21"/>
    <property type="match status" value="1"/>
</dbReference>
<keyword evidence="12" id="KW-1185">Reference proteome</keyword>
<comment type="function">
    <text evidence="8">Component of the signal recognition particle (SRP) complex, a ribonucleoprotein complex that mediates the cotranslational targeting of secretory and membrane proteins to the endoplasmic reticulum (ER). SRP9 together with SRP14 and the Alu portion of the SRP RNA, constitutes the elongation arrest domain of SRP. The complex of SRP9 and SRP14 is required for SRP RNA binding.</text>
</comment>
<dbReference type="OrthoDB" id="360923at2759"/>
<comment type="caution">
    <text evidence="11">The sequence shown here is derived from an EMBL/GenBank/DDBJ whole genome shotgun (WGS) entry which is preliminary data.</text>
</comment>
<dbReference type="InterPro" id="IPR039914">
    <property type="entry name" value="SRP9-like"/>
</dbReference>
<accession>A0A835XNZ3</accession>
<keyword evidence="4" id="KW-0963">Cytoplasm</keyword>
<dbReference type="SUPFAM" id="SSF54762">
    <property type="entry name" value="Signal recognition particle alu RNA binding heterodimer, SRP9/14"/>
    <property type="match status" value="1"/>
</dbReference>
<dbReference type="PANTHER" id="PTHR12834:SF12">
    <property type="entry name" value="SIGNAL RECOGNITION PARTICLE 9 KDA PROTEIN"/>
    <property type="match status" value="1"/>
</dbReference>
<dbReference type="Proteomes" id="UP000612055">
    <property type="component" value="Unassembled WGS sequence"/>
</dbReference>
<dbReference type="PANTHER" id="PTHR12834">
    <property type="entry name" value="SIGNAL RECOGNITION PARTICLE 9 KDA PROTEIN"/>
    <property type="match status" value="1"/>
</dbReference>
<reference evidence="11" key="1">
    <citation type="journal article" date="2020" name="bioRxiv">
        <title>Comparative genomics of Chlamydomonas.</title>
        <authorList>
            <person name="Craig R.J."/>
            <person name="Hasan A.R."/>
            <person name="Ness R.W."/>
            <person name="Keightley P.D."/>
        </authorList>
    </citation>
    <scope>NUCLEOTIDE SEQUENCE</scope>
    <source>
        <strain evidence="11">CCAP 11/70</strain>
    </source>
</reference>
<evidence type="ECO:0000313" key="12">
    <source>
        <dbReference type="Proteomes" id="UP000612055"/>
    </source>
</evidence>
<dbReference type="FunFam" id="3.30.720.10:FF:000001">
    <property type="entry name" value="Signal recognition particle 9 kDa protein"/>
    <property type="match status" value="1"/>
</dbReference>
<evidence type="ECO:0000256" key="2">
    <source>
        <dbReference type="ARBA" id="ARBA00009193"/>
    </source>
</evidence>
<dbReference type="InterPro" id="IPR009018">
    <property type="entry name" value="Signal_recog_particle_SRP9/14"/>
</dbReference>
<dbReference type="GO" id="GO:0005786">
    <property type="term" value="C:signal recognition particle, endoplasmic reticulum targeting"/>
    <property type="evidence" value="ECO:0007669"/>
    <property type="project" value="UniProtKB-KW"/>
</dbReference>
<evidence type="ECO:0000256" key="1">
    <source>
        <dbReference type="ARBA" id="ARBA00004496"/>
    </source>
</evidence>
<dbReference type="GO" id="GO:0008312">
    <property type="term" value="F:7S RNA binding"/>
    <property type="evidence" value="ECO:0007669"/>
    <property type="project" value="InterPro"/>
</dbReference>
<evidence type="ECO:0000313" key="11">
    <source>
        <dbReference type="EMBL" id="KAG2484400.1"/>
    </source>
</evidence>
<dbReference type="InterPro" id="IPR039432">
    <property type="entry name" value="SRP9_dom"/>
</dbReference>
<evidence type="ECO:0000256" key="8">
    <source>
        <dbReference type="ARBA" id="ARBA00045462"/>
    </source>
</evidence>
<dbReference type="GO" id="GO:0005829">
    <property type="term" value="C:cytosol"/>
    <property type="evidence" value="ECO:0007669"/>
    <property type="project" value="UniProtKB-ARBA"/>
</dbReference>
<feature type="compositionally biased region" description="Low complexity" evidence="9">
    <location>
        <begin position="79"/>
        <end position="104"/>
    </location>
</feature>
<evidence type="ECO:0000259" key="10">
    <source>
        <dbReference type="Pfam" id="PF05486"/>
    </source>
</evidence>
<feature type="region of interest" description="Disordered" evidence="9">
    <location>
        <begin position="79"/>
        <end position="113"/>
    </location>
</feature>
<comment type="similarity">
    <text evidence="2">Belongs to the SRP9 family.</text>
</comment>